<feature type="compositionally biased region" description="Basic and acidic residues" evidence="1">
    <location>
        <begin position="173"/>
        <end position="194"/>
    </location>
</feature>
<keyword evidence="3" id="KW-1185">Reference proteome</keyword>
<protein>
    <submittedName>
        <fullName evidence="2">Uncharacterized protein</fullName>
    </submittedName>
</protein>
<dbReference type="AlphaFoldDB" id="E2AT86"/>
<evidence type="ECO:0000256" key="1">
    <source>
        <dbReference type="SAM" id="MobiDB-lite"/>
    </source>
</evidence>
<accession>E2AT86</accession>
<dbReference type="Proteomes" id="UP000000311">
    <property type="component" value="Unassembled WGS sequence"/>
</dbReference>
<evidence type="ECO:0000313" key="2">
    <source>
        <dbReference type="EMBL" id="EFN63331.1"/>
    </source>
</evidence>
<organism evidence="3">
    <name type="scientific">Camponotus floridanus</name>
    <name type="common">Florida carpenter ant</name>
    <dbReference type="NCBI Taxonomy" id="104421"/>
    <lineage>
        <taxon>Eukaryota</taxon>
        <taxon>Metazoa</taxon>
        <taxon>Ecdysozoa</taxon>
        <taxon>Arthropoda</taxon>
        <taxon>Hexapoda</taxon>
        <taxon>Insecta</taxon>
        <taxon>Pterygota</taxon>
        <taxon>Neoptera</taxon>
        <taxon>Endopterygota</taxon>
        <taxon>Hymenoptera</taxon>
        <taxon>Apocrita</taxon>
        <taxon>Aculeata</taxon>
        <taxon>Formicoidea</taxon>
        <taxon>Formicidae</taxon>
        <taxon>Formicinae</taxon>
        <taxon>Camponotus</taxon>
    </lineage>
</organism>
<evidence type="ECO:0000313" key="3">
    <source>
        <dbReference type="Proteomes" id="UP000000311"/>
    </source>
</evidence>
<sequence>MAEQIRSHEVVRDHLIGCGDGFTNSYLTRSHVPCLHEVGSHPVVLFPYVPAHDHEARDKSLTAPSVYNASMRSYLDCPAPTQSFLLSFTLDSTVARSAPLSFYSFLVSPRSCPVALAYKRTCVQREFHVCERHKVTTSFTSSSVPTRKEEVLTMPVGKMRDNSTARGLHRKAAKNEGFGRRQDKIILDSTPEGK</sequence>
<gene>
    <name evidence="2" type="ORF">EAG_15458</name>
</gene>
<reference evidence="2 3" key="1">
    <citation type="journal article" date="2010" name="Science">
        <title>Genomic comparison of the ants Camponotus floridanus and Harpegnathos saltator.</title>
        <authorList>
            <person name="Bonasio R."/>
            <person name="Zhang G."/>
            <person name="Ye C."/>
            <person name="Mutti N.S."/>
            <person name="Fang X."/>
            <person name="Qin N."/>
            <person name="Donahue G."/>
            <person name="Yang P."/>
            <person name="Li Q."/>
            <person name="Li C."/>
            <person name="Zhang P."/>
            <person name="Huang Z."/>
            <person name="Berger S.L."/>
            <person name="Reinberg D."/>
            <person name="Wang J."/>
            <person name="Liebig J."/>
        </authorList>
    </citation>
    <scope>NUCLEOTIDE SEQUENCE [LARGE SCALE GENOMIC DNA]</scope>
    <source>
        <strain evidence="3">C129</strain>
    </source>
</reference>
<feature type="region of interest" description="Disordered" evidence="1">
    <location>
        <begin position="161"/>
        <end position="194"/>
    </location>
</feature>
<proteinExistence type="predicted"/>
<dbReference type="InParanoid" id="E2AT86"/>
<dbReference type="EMBL" id="GL442545">
    <property type="protein sequence ID" value="EFN63331.1"/>
    <property type="molecule type" value="Genomic_DNA"/>
</dbReference>
<name>E2AT86_CAMFO</name>